<evidence type="ECO:0000256" key="4">
    <source>
        <dbReference type="ARBA" id="ARBA00023136"/>
    </source>
</evidence>
<evidence type="ECO:0000256" key="2">
    <source>
        <dbReference type="ARBA" id="ARBA00022692"/>
    </source>
</evidence>
<feature type="transmembrane region" description="Helical" evidence="6">
    <location>
        <begin position="223"/>
        <end position="241"/>
    </location>
</feature>
<gene>
    <name evidence="8" type="ORF">PTTW11_10663</name>
</gene>
<keyword evidence="3 6" id="KW-1133">Transmembrane helix</keyword>
<evidence type="ECO:0000256" key="3">
    <source>
        <dbReference type="ARBA" id="ARBA00022989"/>
    </source>
</evidence>
<feature type="compositionally biased region" description="Pro residues" evidence="5">
    <location>
        <begin position="7"/>
        <end position="17"/>
    </location>
</feature>
<feature type="domain" description="Cation efflux protein transmembrane" evidence="7">
    <location>
        <begin position="201"/>
        <end position="406"/>
    </location>
</feature>
<dbReference type="AlphaFoldDB" id="A0A6S6WG42"/>
<dbReference type="SUPFAM" id="SSF161111">
    <property type="entry name" value="Cation efflux protein transmembrane domain-like"/>
    <property type="match status" value="1"/>
</dbReference>
<feature type="region of interest" description="Disordered" evidence="5">
    <location>
        <begin position="1"/>
        <end position="44"/>
    </location>
</feature>
<feature type="transmembrane region" description="Helical" evidence="6">
    <location>
        <begin position="383"/>
        <end position="402"/>
    </location>
</feature>
<name>A0A6S6WG42_9PLEO</name>
<evidence type="ECO:0000256" key="5">
    <source>
        <dbReference type="SAM" id="MobiDB-lite"/>
    </source>
</evidence>
<dbReference type="GO" id="GO:0030003">
    <property type="term" value="P:intracellular monoatomic cation homeostasis"/>
    <property type="evidence" value="ECO:0007669"/>
    <property type="project" value="UniProtKB-ARBA"/>
</dbReference>
<dbReference type="InterPro" id="IPR058533">
    <property type="entry name" value="Cation_efflux_TM"/>
</dbReference>
<dbReference type="GO" id="GO:0098771">
    <property type="term" value="P:inorganic ion homeostasis"/>
    <property type="evidence" value="ECO:0007669"/>
    <property type="project" value="UniProtKB-ARBA"/>
</dbReference>
<dbReference type="Pfam" id="PF01545">
    <property type="entry name" value="Cation_efflux"/>
    <property type="match status" value="1"/>
</dbReference>
<keyword evidence="2 6" id="KW-0812">Transmembrane</keyword>
<evidence type="ECO:0000259" key="7">
    <source>
        <dbReference type="Pfam" id="PF01545"/>
    </source>
</evidence>
<comment type="subcellular location">
    <subcellularLocation>
        <location evidence="1">Membrane</location>
        <topology evidence="1">Multi-pass membrane protein</topology>
    </subcellularLocation>
</comment>
<dbReference type="GO" id="GO:0008324">
    <property type="term" value="F:monoatomic cation transmembrane transporter activity"/>
    <property type="evidence" value="ECO:0007669"/>
    <property type="project" value="InterPro"/>
</dbReference>
<dbReference type="Gene3D" id="1.20.1510.10">
    <property type="entry name" value="Cation efflux protein transmembrane domain"/>
    <property type="match status" value="1"/>
</dbReference>
<evidence type="ECO:0000313" key="8">
    <source>
        <dbReference type="EMBL" id="CAE7215200.1"/>
    </source>
</evidence>
<feature type="transmembrane region" description="Helical" evidence="6">
    <location>
        <begin position="192"/>
        <end position="211"/>
    </location>
</feature>
<organism evidence="8 9">
    <name type="scientific">Pyrenophora teres f. teres</name>
    <dbReference type="NCBI Taxonomy" id="97479"/>
    <lineage>
        <taxon>Eukaryota</taxon>
        <taxon>Fungi</taxon>
        <taxon>Dikarya</taxon>
        <taxon>Ascomycota</taxon>
        <taxon>Pezizomycotina</taxon>
        <taxon>Dothideomycetes</taxon>
        <taxon>Pleosporomycetidae</taxon>
        <taxon>Pleosporales</taxon>
        <taxon>Pleosporineae</taxon>
        <taxon>Pleosporaceae</taxon>
        <taxon>Pyrenophora</taxon>
    </lineage>
</organism>
<protein>
    <submittedName>
        <fullName evidence="8">Cation efflux family protein family</fullName>
    </submittedName>
</protein>
<evidence type="ECO:0000256" key="1">
    <source>
        <dbReference type="ARBA" id="ARBA00004141"/>
    </source>
</evidence>
<evidence type="ECO:0000313" key="9">
    <source>
        <dbReference type="Proteomes" id="UP000472372"/>
    </source>
</evidence>
<dbReference type="GO" id="GO:0016020">
    <property type="term" value="C:membrane"/>
    <property type="evidence" value="ECO:0007669"/>
    <property type="project" value="UniProtKB-SubCell"/>
</dbReference>
<keyword evidence="4 6" id="KW-0472">Membrane</keyword>
<sequence length="495" mass="53463">MASQMPLPAPPRTPTPPPDEDEDEDAPAPAPQSVGLGFDGGLPGRPMAFSSNALLSPMSATFPSKQYATLGPSDSVSQRASPASLYTPASATFPYTPASAASGTMDSEATSMSASQNPNPFNFQTVAYQPGGLQAKNNQDIGRRRGHKYKHSSVSHQIFLEPAPRAPLQLPASLPIPTFKEYRSSMSKDQKLRLAWCFCHLVVAGLVQWGAHESLALTVLSRLIFYDALGAFLCVAVDVGANFEVWKRSSIRHPFGFERLEVIAGLGMSVGLLFMGLDLISHGLTHALENTGGHQAHHGTAHERVSPGSIDVAALSGIISTLVSAFLLKNHARIGKVMRLSAIANLPSVLSNPSHFLTLSCSALLLVLPLLSIHMYVWLDRTLSFSVAFSMVALGWIQGWTLGKMLLMSYSGPGVADVMYDLETDPAVRTVEEAKFWQVHYGLCQANLKLRVRNLDEIGRLRDRVGSMVRNRLGGGYGSGGQKWEVSTQITLEKD</sequence>
<proteinExistence type="predicted"/>
<dbReference type="InterPro" id="IPR027469">
    <property type="entry name" value="Cation_efflux_TMD_sf"/>
</dbReference>
<dbReference type="Proteomes" id="UP000472372">
    <property type="component" value="Chromosome 11"/>
</dbReference>
<accession>A0A6S6WG42</accession>
<feature type="transmembrane region" description="Helical" evidence="6">
    <location>
        <begin position="262"/>
        <end position="288"/>
    </location>
</feature>
<evidence type="ECO:0000256" key="6">
    <source>
        <dbReference type="SAM" id="Phobius"/>
    </source>
</evidence>
<dbReference type="EMBL" id="HG992987">
    <property type="protein sequence ID" value="CAE7215200.1"/>
    <property type="molecule type" value="Genomic_DNA"/>
</dbReference>
<reference evidence="8" key="1">
    <citation type="submission" date="2021-02" db="EMBL/GenBank/DDBJ databases">
        <authorList>
            <person name="Syme A R."/>
            <person name="Syme A R."/>
            <person name="Moolhuijzen P."/>
        </authorList>
    </citation>
    <scope>NUCLEOTIDE SEQUENCE</scope>
    <source>
        <strain evidence="8">W1-1</strain>
    </source>
</reference>
<feature type="transmembrane region" description="Helical" evidence="6">
    <location>
        <begin position="356"/>
        <end position="377"/>
    </location>
</feature>